<dbReference type="Proteomes" id="UP001141806">
    <property type="component" value="Unassembled WGS sequence"/>
</dbReference>
<evidence type="ECO:0000313" key="1">
    <source>
        <dbReference type="EMBL" id="KAJ4976277.1"/>
    </source>
</evidence>
<evidence type="ECO:0000313" key="2">
    <source>
        <dbReference type="Proteomes" id="UP001141806"/>
    </source>
</evidence>
<comment type="caution">
    <text evidence="1">The sequence shown here is derived from an EMBL/GenBank/DDBJ whole genome shotgun (WGS) entry which is preliminary data.</text>
</comment>
<keyword evidence="2" id="KW-1185">Reference proteome</keyword>
<dbReference type="AlphaFoldDB" id="A0A9Q0KT84"/>
<reference evidence="1" key="1">
    <citation type="journal article" date="2023" name="Plant J.">
        <title>The genome of the king protea, Protea cynaroides.</title>
        <authorList>
            <person name="Chang J."/>
            <person name="Duong T.A."/>
            <person name="Schoeman C."/>
            <person name="Ma X."/>
            <person name="Roodt D."/>
            <person name="Barker N."/>
            <person name="Li Z."/>
            <person name="Van de Peer Y."/>
            <person name="Mizrachi E."/>
        </authorList>
    </citation>
    <scope>NUCLEOTIDE SEQUENCE</scope>
    <source>
        <tissue evidence="1">Young leaves</tissue>
    </source>
</reference>
<sequence>MSFMIVNLTESAQSLKHWGLILLQAQLRIFYAEPEFWQHGPTLVPLATEAFQWVHNLFHGRIYAFIRMISADLDVTAGGTVLQRKPVSRDKGGLLLNPLNQLLLSSTALRCQISVIL</sequence>
<protein>
    <submittedName>
        <fullName evidence="1">Uncharacterized protein</fullName>
    </submittedName>
</protein>
<accession>A0A9Q0KT84</accession>
<name>A0A9Q0KT84_9MAGN</name>
<organism evidence="1 2">
    <name type="scientific">Protea cynaroides</name>
    <dbReference type="NCBI Taxonomy" id="273540"/>
    <lineage>
        <taxon>Eukaryota</taxon>
        <taxon>Viridiplantae</taxon>
        <taxon>Streptophyta</taxon>
        <taxon>Embryophyta</taxon>
        <taxon>Tracheophyta</taxon>
        <taxon>Spermatophyta</taxon>
        <taxon>Magnoliopsida</taxon>
        <taxon>Proteales</taxon>
        <taxon>Proteaceae</taxon>
        <taxon>Protea</taxon>
    </lineage>
</organism>
<dbReference type="EMBL" id="JAMYWD010000003">
    <property type="protein sequence ID" value="KAJ4976277.1"/>
    <property type="molecule type" value="Genomic_DNA"/>
</dbReference>
<proteinExistence type="predicted"/>
<gene>
    <name evidence="1" type="ORF">NE237_001383</name>
</gene>